<evidence type="ECO:0000256" key="7">
    <source>
        <dbReference type="ARBA" id="ARBA00023136"/>
    </source>
</evidence>
<name>A0A2Z4XYU9_9GAMM</name>
<feature type="transmembrane region" description="Helical" evidence="8">
    <location>
        <begin position="233"/>
        <end position="252"/>
    </location>
</feature>
<feature type="transmembrane region" description="Helical" evidence="8">
    <location>
        <begin position="321"/>
        <end position="344"/>
    </location>
</feature>
<dbReference type="RefSeq" id="WP_112869982.1">
    <property type="nucleotide sequence ID" value="NZ_CP021781.1"/>
</dbReference>
<feature type="transmembrane region" description="Helical" evidence="8">
    <location>
        <begin position="384"/>
        <end position="406"/>
    </location>
</feature>
<dbReference type="SUPFAM" id="SSF103473">
    <property type="entry name" value="MFS general substrate transporter"/>
    <property type="match status" value="1"/>
</dbReference>
<keyword evidence="6 8" id="KW-1133">Transmembrane helix</keyword>
<dbReference type="Gene3D" id="1.20.1250.20">
    <property type="entry name" value="MFS general substrate transporter like domains"/>
    <property type="match status" value="1"/>
</dbReference>
<protein>
    <submittedName>
        <fullName evidence="11">MFS transporter</fullName>
    </submittedName>
</protein>
<reference evidence="11 13" key="2">
    <citation type="submission" date="2019-08" db="EMBL/GenBank/DDBJ databases">
        <title>Complete genome sequences of Francisella adeliensis (FSC1325 and FSC1326).</title>
        <authorList>
            <person name="Ohrman C."/>
            <person name="Uneklint I."/>
            <person name="Vallesi A."/>
            <person name="Karlsson L."/>
            <person name="Sjodin A."/>
        </authorList>
    </citation>
    <scope>NUCLEOTIDE SEQUENCE [LARGE SCALE GENOMIC DNA]</scope>
    <source>
        <strain evidence="11 13">FSC1325</strain>
    </source>
</reference>
<feature type="transmembrane region" description="Helical" evidence="8">
    <location>
        <begin position="264"/>
        <end position="285"/>
    </location>
</feature>
<feature type="transmembrane region" description="Helical" evidence="8">
    <location>
        <begin position="147"/>
        <end position="172"/>
    </location>
</feature>
<dbReference type="AlphaFoldDB" id="A0A2Z4XYU9"/>
<dbReference type="GO" id="GO:0022857">
    <property type="term" value="F:transmembrane transporter activity"/>
    <property type="evidence" value="ECO:0007669"/>
    <property type="project" value="InterPro"/>
</dbReference>
<evidence type="ECO:0000256" key="5">
    <source>
        <dbReference type="ARBA" id="ARBA00022692"/>
    </source>
</evidence>
<comment type="subcellular location">
    <subcellularLocation>
        <location evidence="2">Membrane</location>
        <topology evidence="2">Multi-pass membrane protein</topology>
    </subcellularLocation>
</comment>
<evidence type="ECO:0000256" key="2">
    <source>
        <dbReference type="ARBA" id="ARBA00004141"/>
    </source>
</evidence>
<organism evidence="10 12">
    <name type="scientific">Francisella adeliensis</name>
    <dbReference type="NCBI Taxonomy" id="2007306"/>
    <lineage>
        <taxon>Bacteria</taxon>
        <taxon>Pseudomonadati</taxon>
        <taxon>Pseudomonadota</taxon>
        <taxon>Gammaproteobacteria</taxon>
        <taxon>Thiotrichales</taxon>
        <taxon>Francisellaceae</taxon>
        <taxon>Francisella</taxon>
    </lineage>
</organism>
<dbReference type="EMBL" id="CP021781">
    <property type="protein sequence ID" value="AXA33808.1"/>
    <property type="molecule type" value="Genomic_DNA"/>
</dbReference>
<evidence type="ECO:0000256" key="1">
    <source>
        <dbReference type="ARBA" id="ARBA00003279"/>
    </source>
</evidence>
<evidence type="ECO:0000256" key="6">
    <source>
        <dbReference type="ARBA" id="ARBA00022989"/>
    </source>
</evidence>
<keyword evidence="7 8" id="KW-0472">Membrane</keyword>
<evidence type="ECO:0000313" key="10">
    <source>
        <dbReference type="EMBL" id="AXA33808.1"/>
    </source>
</evidence>
<evidence type="ECO:0000313" key="12">
    <source>
        <dbReference type="Proteomes" id="UP000251120"/>
    </source>
</evidence>
<dbReference type="PROSITE" id="PS50850">
    <property type="entry name" value="MFS"/>
    <property type="match status" value="1"/>
</dbReference>
<evidence type="ECO:0000256" key="3">
    <source>
        <dbReference type="ARBA" id="ARBA00007520"/>
    </source>
</evidence>
<dbReference type="EMBL" id="CP043424">
    <property type="protein sequence ID" value="QIW12043.1"/>
    <property type="molecule type" value="Genomic_DNA"/>
</dbReference>
<comment type="function">
    <text evidence="1">Resistance to tetracycline by an active tetracycline efflux. This is an energy-dependent process that decreases the accumulation of the antibiotic in whole cells. This protein functions as a metal-tetracycline/H(+) antiporter.</text>
</comment>
<dbReference type="PRINTS" id="PR01035">
    <property type="entry name" value="TCRTETA"/>
</dbReference>
<feature type="transmembrane region" description="Helical" evidence="8">
    <location>
        <begin position="297"/>
        <end position="315"/>
    </location>
</feature>
<dbReference type="InterPro" id="IPR001958">
    <property type="entry name" value="Tet-R_TetA/multi-R_MdtG-like"/>
</dbReference>
<evidence type="ECO:0000256" key="4">
    <source>
        <dbReference type="ARBA" id="ARBA00022448"/>
    </source>
</evidence>
<dbReference type="GO" id="GO:0016020">
    <property type="term" value="C:membrane"/>
    <property type="evidence" value="ECO:0007669"/>
    <property type="project" value="UniProtKB-SubCell"/>
</dbReference>
<evidence type="ECO:0000256" key="8">
    <source>
        <dbReference type="SAM" id="Phobius"/>
    </source>
</evidence>
<feature type="transmembrane region" description="Helical" evidence="8">
    <location>
        <begin position="178"/>
        <end position="197"/>
    </location>
</feature>
<feature type="domain" description="Major facilitator superfamily (MFS) profile" evidence="9">
    <location>
        <begin position="10"/>
        <end position="408"/>
    </location>
</feature>
<sequence>MNNKYQIPTLLFIIFFSVMGTAMPYTIFAPMFINHGDLFSASIDSNIALNLALGITLAAYPLGQFLGAPIIGRFSDIFGRKKILLYTLFCAGFGYILSALAIYSGNIYYLVISRFITGVLEANFAVAQAFIIDITKDKQKDLGKLSAVISMAYVIGPIIGAILCNSSIVSWFNYATPFLFTSIGSFVLVVMVSKLLYENHNNLDKEKIQINFYEQINIFKNLSNIIKNTSVKWILVSSSFLSLSIMTYYEFFPIILASSWKMSSIYIAYMTAIYSISLCIGALYLPSFLNKRYSKNVSILCILVIMIIGYFLLITDYITLVYLQFVILGLAYGAVNNLMMVMLSDEARPDQQGEVLGFRMSFAMLGSAIICLVGGLIISLSVKIVILLCCIFTLVSILAIVFLTNYHSESN</sequence>
<keyword evidence="13" id="KW-1185">Reference proteome</keyword>
<accession>A0A2Z4XYU9</accession>
<proteinExistence type="inferred from homology"/>
<dbReference type="InterPro" id="IPR005829">
    <property type="entry name" value="Sugar_transporter_CS"/>
</dbReference>
<dbReference type="Proteomes" id="UP000681131">
    <property type="component" value="Chromosome"/>
</dbReference>
<dbReference type="Pfam" id="PF07690">
    <property type="entry name" value="MFS_1"/>
    <property type="match status" value="1"/>
</dbReference>
<comment type="similarity">
    <text evidence="3">Belongs to the major facilitator superfamily. TCR/Tet family.</text>
</comment>
<keyword evidence="4" id="KW-0813">Transport</keyword>
<feature type="transmembrane region" description="Helical" evidence="8">
    <location>
        <begin position="7"/>
        <end position="27"/>
    </location>
</feature>
<dbReference type="PANTHER" id="PTHR23504:SF15">
    <property type="entry name" value="MAJOR FACILITATOR SUPERFAMILY (MFS) PROFILE DOMAIN-CONTAINING PROTEIN"/>
    <property type="match status" value="1"/>
</dbReference>
<dbReference type="InterPro" id="IPR036259">
    <property type="entry name" value="MFS_trans_sf"/>
</dbReference>
<dbReference type="PANTHER" id="PTHR23504">
    <property type="entry name" value="MAJOR FACILITATOR SUPERFAMILY DOMAIN-CONTAINING PROTEIN 10"/>
    <property type="match status" value="1"/>
</dbReference>
<keyword evidence="5 8" id="KW-0812">Transmembrane</keyword>
<dbReference type="Proteomes" id="UP000251120">
    <property type="component" value="Chromosome"/>
</dbReference>
<reference evidence="10 12" key="1">
    <citation type="submission" date="2017-06" db="EMBL/GenBank/DDBJ databases">
        <title>Complete genome of Francisella adeliensis.</title>
        <authorList>
            <person name="Vallesi A."/>
            <person name="Sjodin A."/>
        </authorList>
    </citation>
    <scope>NUCLEOTIDE SEQUENCE [LARGE SCALE GENOMIC DNA]</scope>
    <source>
        <strain evidence="10 12">FDC440</strain>
    </source>
</reference>
<dbReference type="InterPro" id="IPR011701">
    <property type="entry name" value="MFS"/>
</dbReference>
<feature type="transmembrane region" description="Helical" evidence="8">
    <location>
        <begin position="356"/>
        <end position="378"/>
    </location>
</feature>
<feature type="transmembrane region" description="Helical" evidence="8">
    <location>
        <begin position="83"/>
        <end position="103"/>
    </location>
</feature>
<dbReference type="KEGG" id="fad:CDH04_04980"/>
<evidence type="ECO:0000313" key="11">
    <source>
        <dbReference type="EMBL" id="QIW12043.1"/>
    </source>
</evidence>
<feature type="transmembrane region" description="Helical" evidence="8">
    <location>
        <begin position="47"/>
        <end position="71"/>
    </location>
</feature>
<feature type="transmembrane region" description="Helical" evidence="8">
    <location>
        <begin position="115"/>
        <end position="135"/>
    </location>
</feature>
<gene>
    <name evidence="10" type="ORF">CDH04_04980</name>
    <name evidence="11" type="ORF">FZC43_04985</name>
</gene>
<dbReference type="InterPro" id="IPR020846">
    <property type="entry name" value="MFS_dom"/>
</dbReference>
<evidence type="ECO:0000313" key="13">
    <source>
        <dbReference type="Proteomes" id="UP000681131"/>
    </source>
</evidence>
<dbReference type="OrthoDB" id="9764259at2"/>
<evidence type="ECO:0000259" key="9">
    <source>
        <dbReference type="PROSITE" id="PS50850"/>
    </source>
</evidence>
<dbReference type="PROSITE" id="PS00216">
    <property type="entry name" value="SUGAR_TRANSPORT_1"/>
    <property type="match status" value="1"/>
</dbReference>